<evidence type="ECO:0000313" key="1">
    <source>
        <dbReference type="EMBL" id="MBG6141143.1"/>
    </source>
</evidence>
<dbReference type="RefSeq" id="WP_197007606.1">
    <property type="nucleotide sequence ID" value="NZ_BONS01000046.1"/>
</dbReference>
<reference evidence="1" key="1">
    <citation type="submission" date="2020-11" db="EMBL/GenBank/DDBJ databases">
        <title>Sequencing the genomes of 1000 actinobacteria strains.</title>
        <authorList>
            <person name="Klenk H.-P."/>
        </authorList>
    </citation>
    <scope>NUCLEOTIDE SEQUENCE</scope>
    <source>
        <strain evidence="1">DSM 45356</strain>
    </source>
</reference>
<proteinExistence type="predicted"/>
<keyword evidence="2" id="KW-1185">Reference proteome</keyword>
<comment type="caution">
    <text evidence="1">The sequence shown here is derived from an EMBL/GenBank/DDBJ whole genome shotgun (WGS) entry which is preliminary data.</text>
</comment>
<sequence length="377" mass="40017">MSVWLGNRLFFTKRPDGRYRGGLMTDGGATFATGLSSNAVGGDPAAVMVRYVFGASTVDLWVNNVKTTFTLNAAPPTFQLPFDRLQLGNFALGSIWHVQIYQAPTGAGFEESDYLAQLAVGTRPLGPQTVRDRIASLADIAAIPAASLVLDPAARTPMPTAQVAGNKVADLMRLSANTDGGILFSDGAGRLVLHARTRRYNQPVDATISYRWLSQPLSWREDTPTNDVTVQRPAGPPGNAVNAASVAEFGTYPATVLVDTTCAPDLTNRAAWMTRTYAQPRVRCPQITLDLLDRTEAERALILARAIGDRIALTGVPAAWPAGASSLIIEGIRHVIDGDSHVVIWNTSPLLGTTPATPPACPAVGSATVGPSTTIQF</sequence>
<name>A0A8J7GPX0_9ACTN</name>
<gene>
    <name evidence="1" type="ORF">IW245_007337</name>
</gene>
<dbReference type="AlphaFoldDB" id="A0A8J7GPX0"/>
<protein>
    <submittedName>
        <fullName evidence="1">Uncharacterized protein</fullName>
    </submittedName>
</protein>
<dbReference type="EMBL" id="JADOUF010000001">
    <property type="protein sequence ID" value="MBG6141143.1"/>
    <property type="molecule type" value="Genomic_DNA"/>
</dbReference>
<dbReference type="Proteomes" id="UP000622552">
    <property type="component" value="Unassembled WGS sequence"/>
</dbReference>
<accession>A0A8J7GPX0</accession>
<organism evidence="1 2">
    <name type="scientific">Longispora fulva</name>
    <dbReference type="NCBI Taxonomy" id="619741"/>
    <lineage>
        <taxon>Bacteria</taxon>
        <taxon>Bacillati</taxon>
        <taxon>Actinomycetota</taxon>
        <taxon>Actinomycetes</taxon>
        <taxon>Micromonosporales</taxon>
        <taxon>Micromonosporaceae</taxon>
        <taxon>Longispora</taxon>
    </lineage>
</organism>
<evidence type="ECO:0000313" key="2">
    <source>
        <dbReference type="Proteomes" id="UP000622552"/>
    </source>
</evidence>